<feature type="region of interest" description="Disordered" evidence="2">
    <location>
        <begin position="959"/>
        <end position="988"/>
    </location>
</feature>
<dbReference type="PROSITE" id="PS50200">
    <property type="entry name" value="RA"/>
    <property type="match status" value="2"/>
</dbReference>
<dbReference type="CDD" id="cd01781">
    <property type="entry name" value="RA2_Afadin"/>
    <property type="match status" value="1"/>
</dbReference>
<feature type="compositionally biased region" description="Low complexity" evidence="2">
    <location>
        <begin position="1165"/>
        <end position="1176"/>
    </location>
</feature>
<organism>
    <name type="scientific">Ixodes scapularis</name>
    <name type="common">Black-legged tick</name>
    <name type="synonym">Deer tick</name>
    <dbReference type="NCBI Taxonomy" id="6945"/>
    <lineage>
        <taxon>Eukaryota</taxon>
        <taxon>Metazoa</taxon>
        <taxon>Ecdysozoa</taxon>
        <taxon>Arthropoda</taxon>
        <taxon>Chelicerata</taxon>
        <taxon>Arachnida</taxon>
        <taxon>Acari</taxon>
        <taxon>Parasitiformes</taxon>
        <taxon>Ixodida</taxon>
        <taxon>Ixodoidea</taxon>
        <taxon>Ixodidae</taxon>
        <taxon>Ixodinae</taxon>
        <taxon>Ixodes</taxon>
    </lineage>
</organism>
<dbReference type="GO" id="GO:0007165">
    <property type="term" value="P:signal transduction"/>
    <property type="evidence" value="ECO:0007669"/>
    <property type="project" value="InterPro"/>
</dbReference>
<dbReference type="SMART" id="SM00228">
    <property type="entry name" value="PDZ"/>
    <property type="match status" value="1"/>
</dbReference>
<feature type="compositionally biased region" description="Low complexity" evidence="2">
    <location>
        <begin position="363"/>
        <end position="374"/>
    </location>
</feature>
<feature type="compositionally biased region" description="Pro residues" evidence="2">
    <location>
        <begin position="1671"/>
        <end position="1690"/>
    </location>
</feature>
<feature type="region of interest" description="Disordered" evidence="2">
    <location>
        <begin position="1557"/>
        <end position="1733"/>
    </location>
</feature>
<dbReference type="SUPFAM" id="SSF50156">
    <property type="entry name" value="PDZ domain-like"/>
    <property type="match status" value="1"/>
</dbReference>
<dbReference type="EMBL" id="ABJB010195086">
    <property type="status" value="NOT_ANNOTATED_CDS"/>
    <property type="molecule type" value="Genomic_DNA"/>
</dbReference>
<dbReference type="InterPro" id="IPR000253">
    <property type="entry name" value="FHA_dom"/>
</dbReference>
<dbReference type="InParanoid" id="B7PTE1"/>
<keyword evidence="1" id="KW-0130">Cell adhesion</keyword>
<dbReference type="VEuPathDB" id="VectorBase:ISCP_035147"/>
<feature type="region of interest" description="Disordered" evidence="2">
    <location>
        <begin position="515"/>
        <end position="573"/>
    </location>
</feature>
<dbReference type="FunFam" id="3.10.20.90:FF:000033">
    <property type="entry name" value="afadin isoform X1"/>
    <property type="match status" value="1"/>
</dbReference>
<dbReference type="EMBL" id="ABJB010932223">
    <property type="status" value="NOT_ANNOTATED_CDS"/>
    <property type="molecule type" value="Genomic_DNA"/>
</dbReference>
<dbReference type="Pfam" id="PF00595">
    <property type="entry name" value="PDZ"/>
    <property type="match status" value="1"/>
</dbReference>
<dbReference type="EMBL" id="ABJB010505436">
    <property type="status" value="NOT_ANNOTATED_CDS"/>
    <property type="molecule type" value="Genomic_DNA"/>
</dbReference>
<dbReference type="Gene3D" id="2.30.42.10">
    <property type="match status" value="1"/>
</dbReference>
<evidence type="ECO:0000313" key="7">
    <source>
        <dbReference type="EnsemblMetazoa" id="ISCW019802-PA"/>
    </source>
</evidence>
<dbReference type="Pfam" id="PF00788">
    <property type="entry name" value="RA"/>
    <property type="match status" value="2"/>
</dbReference>
<evidence type="ECO:0000313" key="8">
    <source>
        <dbReference type="Proteomes" id="UP000001555"/>
    </source>
</evidence>
<dbReference type="PROSITE" id="PS50106">
    <property type="entry name" value="PDZ"/>
    <property type="match status" value="1"/>
</dbReference>
<dbReference type="HOGENOM" id="CLU_000594_1_0_1"/>
<dbReference type="PROSITE" id="PS51126">
    <property type="entry name" value="DILUTE"/>
    <property type="match status" value="1"/>
</dbReference>
<dbReference type="CDD" id="cd06789">
    <property type="entry name" value="PDZ_AFDN-like"/>
    <property type="match status" value="1"/>
</dbReference>
<dbReference type="InterPro" id="IPR008984">
    <property type="entry name" value="SMAD_FHA_dom_sf"/>
</dbReference>
<accession>B7PTE1</accession>
<dbReference type="EMBL" id="DS785108">
    <property type="protein sequence ID" value="EEC09863.1"/>
    <property type="molecule type" value="Genomic_DNA"/>
</dbReference>
<feature type="compositionally biased region" description="Basic and acidic residues" evidence="2">
    <location>
        <begin position="1616"/>
        <end position="1650"/>
    </location>
</feature>
<dbReference type="PANTHER" id="PTHR10398:SF2">
    <property type="entry name" value="AFADIN"/>
    <property type="match status" value="1"/>
</dbReference>
<dbReference type="VEuPathDB" id="VectorBase:ISCW019802"/>
<feature type="compositionally biased region" description="Basic and acidic residues" evidence="2">
    <location>
        <begin position="169"/>
        <end position="178"/>
    </location>
</feature>
<dbReference type="InterPro" id="IPR002710">
    <property type="entry name" value="Dilute_dom"/>
</dbReference>
<dbReference type="CDD" id="cd01782">
    <property type="entry name" value="RA1_Afadin"/>
    <property type="match status" value="1"/>
</dbReference>
<feature type="domain" description="Ras-associating" evidence="4">
    <location>
        <begin position="41"/>
        <end position="138"/>
    </location>
</feature>
<feature type="compositionally biased region" description="Acidic residues" evidence="2">
    <location>
        <begin position="1712"/>
        <end position="1722"/>
    </location>
</feature>
<evidence type="ECO:0000259" key="5">
    <source>
        <dbReference type="PROSITE" id="PS51126"/>
    </source>
</evidence>
<protein>
    <submittedName>
        <fullName evidence="6 7">Afadin, putative</fullName>
    </submittedName>
</protein>
<keyword evidence="8" id="KW-1185">Reference proteome</keyword>
<evidence type="ECO:0000256" key="2">
    <source>
        <dbReference type="SAM" id="MobiDB-lite"/>
    </source>
</evidence>
<proteinExistence type="evidence at protein level"/>
<dbReference type="CDD" id="cd15471">
    <property type="entry name" value="Myo5p-like_CBD_afadin"/>
    <property type="match status" value="1"/>
</dbReference>
<dbReference type="Gene3D" id="3.10.20.90">
    <property type="entry name" value="Phosphatidylinositol 3-kinase Catalytic Subunit, Chain A, domain 1"/>
    <property type="match status" value="2"/>
</dbReference>
<feature type="domain" description="Ras-associating" evidence="4">
    <location>
        <begin position="237"/>
        <end position="338"/>
    </location>
</feature>
<dbReference type="SUPFAM" id="SSF49879">
    <property type="entry name" value="SMAD/FHA domain"/>
    <property type="match status" value="1"/>
</dbReference>
<dbReference type="GO" id="GO:0032880">
    <property type="term" value="P:regulation of protein localization"/>
    <property type="evidence" value="ECO:0000318"/>
    <property type="project" value="GO_Central"/>
</dbReference>
<dbReference type="SMART" id="SM01132">
    <property type="entry name" value="DIL"/>
    <property type="match status" value="1"/>
</dbReference>
<evidence type="ECO:0000313" key="6">
    <source>
        <dbReference type="EMBL" id="EEC09863.1"/>
    </source>
</evidence>
<dbReference type="InterPro" id="IPR028842">
    <property type="entry name" value="Afadin"/>
</dbReference>
<keyword evidence="9" id="KW-1267">Proteomics identification</keyword>
<dbReference type="EMBL" id="ABJB010479984">
    <property type="status" value="NOT_ANNOTATED_CDS"/>
    <property type="molecule type" value="Genomic_DNA"/>
</dbReference>
<dbReference type="InterPro" id="IPR029071">
    <property type="entry name" value="Ubiquitin-like_domsf"/>
</dbReference>
<dbReference type="Pfam" id="PF01843">
    <property type="entry name" value="DIL"/>
    <property type="match status" value="1"/>
</dbReference>
<feature type="region of interest" description="Disordered" evidence="2">
    <location>
        <begin position="153"/>
        <end position="188"/>
    </location>
</feature>
<feature type="region of interest" description="Disordered" evidence="2">
    <location>
        <begin position="1752"/>
        <end position="1813"/>
    </location>
</feature>
<feature type="region of interest" description="Disordered" evidence="2">
    <location>
        <begin position="1128"/>
        <end position="1176"/>
    </location>
</feature>
<feature type="compositionally biased region" description="Basic and acidic residues" evidence="2">
    <location>
        <begin position="1769"/>
        <end position="1802"/>
    </location>
</feature>
<dbReference type="EMBL" id="ABJB010399151">
    <property type="status" value="NOT_ANNOTATED_CDS"/>
    <property type="molecule type" value="Genomic_DNA"/>
</dbReference>
<dbReference type="EMBL" id="ABJB010543019">
    <property type="status" value="NOT_ANNOTATED_CDS"/>
    <property type="molecule type" value="Genomic_DNA"/>
</dbReference>
<name>B7PTE1_IXOSC</name>
<dbReference type="InterPro" id="IPR037977">
    <property type="entry name" value="CBD_Afadin"/>
</dbReference>
<reference evidence="6 8" key="1">
    <citation type="submission" date="2008-03" db="EMBL/GenBank/DDBJ databases">
        <title>Annotation of Ixodes scapularis.</title>
        <authorList>
            <consortium name="Ixodes scapularis Genome Project Consortium"/>
            <person name="Caler E."/>
            <person name="Hannick L.I."/>
            <person name="Bidwell S."/>
            <person name="Joardar V."/>
            <person name="Thiagarajan M."/>
            <person name="Amedeo P."/>
            <person name="Galinsky K.J."/>
            <person name="Schobel S."/>
            <person name="Inman J."/>
            <person name="Hostetler J."/>
            <person name="Miller J."/>
            <person name="Hammond M."/>
            <person name="Megy K."/>
            <person name="Lawson D."/>
            <person name="Kodira C."/>
            <person name="Sutton G."/>
            <person name="Meyer J."/>
            <person name="Hill C.A."/>
            <person name="Birren B."/>
            <person name="Nene V."/>
            <person name="Collins F."/>
            <person name="Alarcon-Chaidez F."/>
            <person name="Wikel S."/>
            <person name="Strausberg R."/>
        </authorList>
    </citation>
    <scope>NUCLEOTIDE SEQUENCE [LARGE SCALE GENOMIC DNA]</scope>
    <source>
        <strain evidence="8">Wikel</strain>
        <strain evidence="6">Wikel colony</strain>
    </source>
</reference>
<feature type="region of interest" description="Disordered" evidence="2">
    <location>
        <begin position="329"/>
        <end position="374"/>
    </location>
</feature>
<feature type="compositionally biased region" description="Basic residues" evidence="2">
    <location>
        <begin position="153"/>
        <end position="168"/>
    </location>
</feature>
<dbReference type="SMART" id="SM00314">
    <property type="entry name" value="RA"/>
    <property type="match status" value="2"/>
</dbReference>
<gene>
    <name evidence="6" type="ORF">IscW_ISCW019802</name>
</gene>
<dbReference type="PaxDb" id="6945-B7PTE1"/>
<dbReference type="CDD" id="cd22711">
    <property type="entry name" value="FHA_AFDN"/>
    <property type="match status" value="1"/>
</dbReference>
<dbReference type="Proteomes" id="UP000001555">
    <property type="component" value="Unassembled WGS sequence"/>
</dbReference>
<dbReference type="InterPro" id="IPR001478">
    <property type="entry name" value="PDZ"/>
</dbReference>
<dbReference type="Pfam" id="PF00498">
    <property type="entry name" value="FHA"/>
    <property type="match status" value="1"/>
</dbReference>
<dbReference type="GO" id="GO:0005912">
    <property type="term" value="C:adherens junction"/>
    <property type="evidence" value="ECO:0000318"/>
    <property type="project" value="GO_Central"/>
</dbReference>
<sequence>MASEREVRTVERINLRNIINQWNANRLDLFELSEPNEDLEFHGVMRFYFQDADQKVVTKCIRVSSTASVHDVVCTLIEKFRPDIRMLSIPDYTDYALYEIHENGEERKLGGEEKPLLVQLNWHKDDREGRFLFRRMDEKSRLPSLQGESLRFGRKLSKREKRDKKKRDKKEAVREGEGRGGASAAGRDGIAEKLYTELPETSFTRSISNPEAVMRRRRQQKLERKLQQFRQEGSPEAGGTLRIFGESLNRDVPYKTLLLSTTDTASHVVKEILDKYGLDQEEPLHYCLVQPGGGMGPLGSIQGVKEYILDDDDCPLAIERQHNRLKGTLSFHIRRRPADYQPRKRKKKPSSHGGVELPGPTSPQGLPQGNPQGVVPQGGFRCGSLYDRLPFLLAVHPDGGQPGPRHRILLNMTEVGSAPSGTQCLQLQGPGIHPRHCVIAHTEGVVTVTPSHQEAEIYLDGCRVYDTTILQHGALVRFGRHHTFRFLEPELAHRPHQVRLPCRWRHLHGVVGGTSVDGGRPRLKGPGACSRRLVGEEDPASAYEGPPDAGETASVHSHRTEDAGPPPGGDVRRGDPILPAVLEFWEEHEAVFLEAVVGQLDWAGVQFKLAPTYTLYMACRYRASTHFRPEISPAERAQRLTALANHLGALVRSTVERRSSDPGPLALWLANASELLHFLRQDRHLSAYTLDAQDLLTEAVQLAFRHLVAAQRRELAQALPRAFLEARDPGSDSAVARRPPAGEVLGVLAGSMSLLRRCRVNAALTIQLFSWLFHHVNMWLFNSLLAGSSPCNRQTGSLLKRRLAHLVAWAEKQGLELAADCHLARIIQASPPLGTRGAALVREVASISSACFKLNSLQLRHLLECYEPGPDEAPVSPSLVEGVVRVAQQTADQQAHAEGRPLRLQEDPDLQLPFLLPEDGYSCDIVRGVPPGLQDIARPLAGLCRLTLQPTSLGYWTIYMSDQDGPPRPSPPEVRGDGRGGPRPPEGPQVATITLHKSSNGMGLSIVAARGTNQDRLGIYIKSVVKGGAADQDGRLQAGDQLLRVDGHSLVGITQEKAADLMTQTGQVVNLEVAKQGAIHHGLAALLCQPSPLMHRGRLGGRSLGPLGIALCATNFLRSQSVRSTARAHSFEGIPSPVRGTAAASALPPDPSPSPMLSGEANRGSSAATTSSSASTPDLCALRNACRRHPLPVAAAAAAPWRCSGRRRRRWTGPVAGGLPPLPRWPTADRLPSSCLLVGNRLQNGCSPIAKQLPTDCRASAVLLRRVPAYHSSQPQLARGSPGGPRGDQASRPLSTLVSPREQEQYASGMGFPAQRPAGLSPKRNPGRPPEGGTHPPQRPPMPAEMRWVHSDATPAPRWASLSKCGTSFLGMSLAPTPSPLFEQHQSCEADGGSMHRAQPSLHQRDLIRQEAKMEEMKEEVRRREEREQHAHWAASQRGPPVADWAPPQQTQQCPSTFLQRTEAVLSLLGRPLYVPFSIDLRFSVPVRAPRRETGAKVLSPSPWEREEKEMRRLQRLEGVRLARDEEVRELECLPERSARQEERLRTLRLEQEFERRAQEAVQAHGDEEEEDDEVRNSLPSFGRPRLDRRLHPAPIGGWGRIANGCPKPSPPPQEQEGRLRQLRLEESGKKQELEAQRRAEERLLREAQRRRQQHEQPPPPVARGVEEEPPPLPACPPPPAEGAPRPPRQTGPKKVSFHETPTELVDANGNPEEEEEEEEEMQAGSSAYLVGNTPGVIGAQEVYRDPRQRIERQRALEQPARPPGPEKLTFREKMRMFARETGEDHTPRDKMKISRAQREIETSLNGVATPHR</sequence>
<dbReference type="OrthoDB" id="6422148at2759"/>
<dbReference type="PANTHER" id="PTHR10398">
    <property type="entry name" value="AFADIN"/>
    <property type="match status" value="1"/>
</dbReference>
<dbReference type="EMBL" id="ABJB010430219">
    <property type="status" value="NOT_ANNOTATED_CDS"/>
    <property type="molecule type" value="Genomic_DNA"/>
</dbReference>
<dbReference type="EnsemblMetazoa" id="ISCW019802-RA">
    <property type="protein sequence ID" value="ISCW019802-PA"/>
    <property type="gene ID" value="ISCW019802"/>
</dbReference>
<dbReference type="EMBL" id="ABJB010170473">
    <property type="status" value="NOT_ANNOTATED_CDS"/>
    <property type="molecule type" value="Genomic_DNA"/>
</dbReference>
<dbReference type="InterPro" id="IPR036034">
    <property type="entry name" value="PDZ_sf"/>
</dbReference>
<evidence type="ECO:0000256" key="1">
    <source>
        <dbReference type="ARBA" id="ARBA00022889"/>
    </source>
</evidence>
<dbReference type="EMBL" id="ABJB010894303">
    <property type="status" value="NOT_ANNOTATED_CDS"/>
    <property type="molecule type" value="Genomic_DNA"/>
</dbReference>
<dbReference type="FunFam" id="2.30.42.10:FF:000032">
    <property type="entry name" value="Afadin isoform A"/>
    <property type="match status" value="1"/>
</dbReference>
<evidence type="ECO:0007829" key="9">
    <source>
        <dbReference type="PeptideAtlas" id="B7PTE1"/>
    </source>
</evidence>
<dbReference type="VEuPathDB" id="VectorBase:ISCI019802"/>
<dbReference type="GO" id="GO:0007155">
    <property type="term" value="P:cell adhesion"/>
    <property type="evidence" value="ECO:0007669"/>
    <property type="project" value="UniProtKB-KW"/>
</dbReference>
<evidence type="ECO:0000259" key="3">
    <source>
        <dbReference type="PROSITE" id="PS50106"/>
    </source>
</evidence>
<feature type="domain" description="PDZ" evidence="3">
    <location>
        <begin position="992"/>
        <end position="1077"/>
    </location>
</feature>
<feature type="region of interest" description="Disordered" evidence="2">
    <location>
        <begin position="1271"/>
        <end position="1345"/>
    </location>
</feature>
<dbReference type="GO" id="GO:0050839">
    <property type="term" value="F:cell adhesion molecule binding"/>
    <property type="evidence" value="ECO:0000318"/>
    <property type="project" value="GO_Central"/>
</dbReference>
<feature type="domain" description="Dilute" evidence="5">
    <location>
        <begin position="645"/>
        <end position="889"/>
    </location>
</feature>
<dbReference type="InterPro" id="IPR000159">
    <property type="entry name" value="RA_dom"/>
</dbReference>
<evidence type="ECO:0000259" key="4">
    <source>
        <dbReference type="PROSITE" id="PS50200"/>
    </source>
</evidence>
<dbReference type="EMBL" id="ABJB010036456">
    <property type="status" value="NOT_ANNOTATED_CDS"/>
    <property type="molecule type" value="Genomic_DNA"/>
</dbReference>
<dbReference type="SUPFAM" id="SSF54236">
    <property type="entry name" value="Ubiquitin-like"/>
    <property type="match status" value="2"/>
</dbReference>
<dbReference type="FunCoup" id="B7PTE1">
    <property type="interactions" value="309"/>
</dbReference>
<dbReference type="STRING" id="6945.B7PTE1"/>
<reference evidence="7" key="2">
    <citation type="submission" date="2020-05" db="UniProtKB">
        <authorList>
            <consortium name="EnsemblMetazoa"/>
        </authorList>
    </citation>
    <scope>IDENTIFICATION</scope>
    <source>
        <strain evidence="7">wikel</strain>
    </source>
</reference>
<dbReference type="Gene3D" id="2.60.200.20">
    <property type="match status" value="1"/>
</dbReference>